<comment type="subcellular location">
    <subcellularLocation>
        <location evidence="1">Membrane</location>
        <topology evidence="1">Single-pass membrane protein</topology>
    </subcellularLocation>
</comment>
<evidence type="ECO:0000313" key="8">
    <source>
        <dbReference type="Proteomes" id="UP000034265"/>
    </source>
</evidence>
<evidence type="ECO:0000256" key="6">
    <source>
        <dbReference type="SAM" id="Phobius"/>
    </source>
</evidence>
<protein>
    <submittedName>
        <fullName evidence="7">LemA protein</fullName>
    </submittedName>
</protein>
<comment type="similarity">
    <text evidence="2">Belongs to the LemA family.</text>
</comment>
<evidence type="ECO:0000313" key="7">
    <source>
        <dbReference type="EMBL" id="KKU84862.1"/>
    </source>
</evidence>
<evidence type="ECO:0000256" key="5">
    <source>
        <dbReference type="ARBA" id="ARBA00023136"/>
    </source>
</evidence>
<dbReference type="InterPro" id="IPR007156">
    <property type="entry name" value="MamQ_LemA"/>
</dbReference>
<keyword evidence="5 6" id="KW-0472">Membrane</keyword>
<evidence type="ECO:0000256" key="1">
    <source>
        <dbReference type="ARBA" id="ARBA00004167"/>
    </source>
</evidence>
<comment type="caution">
    <text evidence="7">The sequence shown here is derived from an EMBL/GenBank/DDBJ whole genome shotgun (WGS) entry which is preliminary data.</text>
</comment>
<evidence type="ECO:0000256" key="3">
    <source>
        <dbReference type="ARBA" id="ARBA00022692"/>
    </source>
</evidence>
<keyword evidence="4 6" id="KW-1133">Transmembrane helix</keyword>
<keyword evidence="3 6" id="KW-0812">Transmembrane</keyword>
<dbReference type="PANTHER" id="PTHR34478">
    <property type="entry name" value="PROTEIN LEMA"/>
    <property type="match status" value="1"/>
</dbReference>
<dbReference type="Pfam" id="PF04011">
    <property type="entry name" value="LemA"/>
    <property type="match status" value="1"/>
</dbReference>
<dbReference type="SUPFAM" id="SSF140478">
    <property type="entry name" value="LemA-like"/>
    <property type="match status" value="1"/>
</dbReference>
<reference evidence="7 8" key="1">
    <citation type="journal article" date="2015" name="Nature">
        <title>rRNA introns, odd ribosomes, and small enigmatic genomes across a large radiation of phyla.</title>
        <authorList>
            <person name="Brown C.T."/>
            <person name="Hug L.A."/>
            <person name="Thomas B.C."/>
            <person name="Sharon I."/>
            <person name="Castelle C.J."/>
            <person name="Singh A."/>
            <person name="Wilkins M.J."/>
            <person name="Williams K.H."/>
            <person name="Banfield J.F."/>
        </authorList>
    </citation>
    <scope>NUCLEOTIDE SEQUENCE [LARGE SCALE GENOMIC DNA]</scope>
</reference>
<name>A0A0G1TSM9_9BACT</name>
<dbReference type="EMBL" id="LCOT01000002">
    <property type="protein sequence ID" value="KKU84862.1"/>
    <property type="molecule type" value="Genomic_DNA"/>
</dbReference>
<dbReference type="PANTHER" id="PTHR34478:SF2">
    <property type="entry name" value="MEMBRANE PROTEIN"/>
    <property type="match status" value="1"/>
</dbReference>
<evidence type="ECO:0000256" key="2">
    <source>
        <dbReference type="ARBA" id="ARBA00008854"/>
    </source>
</evidence>
<dbReference type="Gene3D" id="1.20.1440.20">
    <property type="entry name" value="LemA-like domain"/>
    <property type="match status" value="1"/>
</dbReference>
<accession>A0A0G1TSM9</accession>
<dbReference type="PATRIC" id="fig|1618367.3.peg.45"/>
<dbReference type="GO" id="GO:0016020">
    <property type="term" value="C:membrane"/>
    <property type="evidence" value="ECO:0007669"/>
    <property type="project" value="UniProtKB-SubCell"/>
</dbReference>
<organism evidence="7 8">
    <name type="scientific">Candidatus Amesbacteria bacterium GW2011_GWC2_47_8</name>
    <dbReference type="NCBI Taxonomy" id="1618367"/>
    <lineage>
        <taxon>Bacteria</taxon>
        <taxon>Candidatus Amesiibacteriota</taxon>
    </lineage>
</organism>
<sequence>MKLGFWKILLGVLIVVGLIAVNYYNSFITQKNAIDGQWKQVEVQYQRRFDLIPNLVEATKGLMKQEQQVFGDLAAARANYSGAQTVDQKAAAATQVEGALGRLLAIFENYPVLKSDQTVLRLQDELAGTENRVATERRRFNELVQTYNTSVSVFPSNLIAKLLGFSSRAYFNSTSGSENAPQIKF</sequence>
<proteinExistence type="inferred from homology"/>
<dbReference type="Proteomes" id="UP000034265">
    <property type="component" value="Unassembled WGS sequence"/>
</dbReference>
<dbReference type="AlphaFoldDB" id="A0A0G1TSM9"/>
<dbReference type="InterPro" id="IPR023353">
    <property type="entry name" value="LemA-like_dom_sf"/>
</dbReference>
<feature type="transmembrane region" description="Helical" evidence="6">
    <location>
        <begin position="6"/>
        <end position="24"/>
    </location>
</feature>
<evidence type="ECO:0000256" key="4">
    <source>
        <dbReference type="ARBA" id="ARBA00022989"/>
    </source>
</evidence>
<gene>
    <name evidence="7" type="ORF">UY11_C0002G0017</name>
</gene>